<name>A0A6S7FR61_PARCT</name>
<gene>
    <name evidence="1" type="ORF">PACLA_8A015425</name>
</gene>
<accession>A0A6S7FR61</accession>
<evidence type="ECO:0000313" key="1">
    <source>
        <dbReference type="EMBL" id="CAB3982068.1"/>
    </source>
</evidence>
<dbReference type="Proteomes" id="UP001152795">
    <property type="component" value="Unassembled WGS sequence"/>
</dbReference>
<evidence type="ECO:0000313" key="2">
    <source>
        <dbReference type="Proteomes" id="UP001152795"/>
    </source>
</evidence>
<dbReference type="OrthoDB" id="5982322at2759"/>
<proteinExistence type="predicted"/>
<reference evidence="1" key="1">
    <citation type="submission" date="2020-04" db="EMBL/GenBank/DDBJ databases">
        <authorList>
            <person name="Alioto T."/>
            <person name="Alioto T."/>
            <person name="Gomez Garrido J."/>
        </authorList>
    </citation>
    <scope>NUCLEOTIDE SEQUENCE</scope>
    <source>
        <strain evidence="1">A484AB</strain>
    </source>
</reference>
<dbReference type="AlphaFoldDB" id="A0A6S7FR61"/>
<dbReference type="EMBL" id="CACRXK020000460">
    <property type="protein sequence ID" value="CAB3982068.1"/>
    <property type="molecule type" value="Genomic_DNA"/>
</dbReference>
<comment type="caution">
    <text evidence="1">The sequence shown here is derived from an EMBL/GenBank/DDBJ whole genome shotgun (WGS) entry which is preliminary data.</text>
</comment>
<organism evidence="1 2">
    <name type="scientific">Paramuricea clavata</name>
    <name type="common">Red gorgonian</name>
    <name type="synonym">Violescent sea-whip</name>
    <dbReference type="NCBI Taxonomy" id="317549"/>
    <lineage>
        <taxon>Eukaryota</taxon>
        <taxon>Metazoa</taxon>
        <taxon>Cnidaria</taxon>
        <taxon>Anthozoa</taxon>
        <taxon>Octocorallia</taxon>
        <taxon>Malacalcyonacea</taxon>
        <taxon>Plexauridae</taxon>
        <taxon>Paramuricea</taxon>
    </lineage>
</organism>
<sequence length="524" mass="58866">MAFICGFSELVGDSSCGVSSEYPEQLKCILLTECQKDISRHLQIYGISEDQSLCSEMALILARAGIFVVDESHNCITICPKHRSEYRIRWRCRRARCSVPESLAAHKNSNVKANKRILCLQSSLILKKTGLIVAVGSPICITCAAYLKSIRDNEAENVDESEPGLIELNDFLLVSNIPPIQRRWMSWDEISEKTRQRYTRRGAEILAAVLQTISPENAGSIWQAVSSSSTINRLFGISEVTMADQRYLNVLAESYKNASSWETRKQILSIMTDLASYSVISSFIPGITKYRYTAANLHRLQFGHGVPVPAQTSVRVRVDLKQLDHFLSFITSPHLVQDLPFGQKHLTLSSGKILEVPNVIRTMIPRRIVEQYSRCCEETNFQPFSESTMVRVLSECSASVRKSLQGLDYFAADGSRAFDELLALIPKLVEYGATDREWEVKTAENLKTARLYLKGDFKVHLDNADEVADHCLVLSLSDSGDTDFQEKCNHKHDAVCEQCLALEETLKDVEGCFKAAEFPSVDER</sequence>
<keyword evidence="2" id="KW-1185">Reference proteome</keyword>
<protein>
    <submittedName>
        <fullName evidence="1">Uncharacterized protein</fullName>
    </submittedName>
</protein>